<name>A0AAV7DZ01_ARIFI</name>
<feature type="domain" description="Aminotransferase-like plant mobile" evidence="1">
    <location>
        <begin position="93"/>
        <end position="146"/>
    </location>
</feature>
<dbReference type="PANTHER" id="PTHR46033">
    <property type="entry name" value="PROTEIN MAIN-LIKE 2"/>
    <property type="match status" value="1"/>
</dbReference>
<reference evidence="2 3" key="1">
    <citation type="submission" date="2021-07" db="EMBL/GenBank/DDBJ databases">
        <title>The Aristolochia fimbriata genome: insights into angiosperm evolution, floral development and chemical biosynthesis.</title>
        <authorList>
            <person name="Jiao Y."/>
        </authorList>
    </citation>
    <scope>NUCLEOTIDE SEQUENCE [LARGE SCALE GENOMIC DNA]</scope>
    <source>
        <strain evidence="2">IBCAS-2021</strain>
        <tissue evidence="2">Leaf</tissue>
    </source>
</reference>
<comment type="caution">
    <text evidence="2">The sequence shown here is derived from an EMBL/GenBank/DDBJ whole genome shotgun (WGS) entry which is preliminary data.</text>
</comment>
<gene>
    <name evidence="2" type="ORF">H6P81_017684</name>
</gene>
<evidence type="ECO:0000259" key="1">
    <source>
        <dbReference type="Pfam" id="PF10536"/>
    </source>
</evidence>
<dbReference type="PANTHER" id="PTHR46033:SF8">
    <property type="entry name" value="PROTEIN MAINTENANCE OF MERISTEMS-LIKE"/>
    <property type="match status" value="1"/>
</dbReference>
<keyword evidence="3" id="KW-1185">Reference proteome</keyword>
<dbReference type="InterPro" id="IPR044824">
    <property type="entry name" value="MAIN-like"/>
</dbReference>
<evidence type="ECO:0000313" key="3">
    <source>
        <dbReference type="Proteomes" id="UP000825729"/>
    </source>
</evidence>
<organism evidence="2 3">
    <name type="scientific">Aristolochia fimbriata</name>
    <name type="common">White veined hardy Dutchman's pipe vine</name>
    <dbReference type="NCBI Taxonomy" id="158543"/>
    <lineage>
        <taxon>Eukaryota</taxon>
        <taxon>Viridiplantae</taxon>
        <taxon>Streptophyta</taxon>
        <taxon>Embryophyta</taxon>
        <taxon>Tracheophyta</taxon>
        <taxon>Spermatophyta</taxon>
        <taxon>Magnoliopsida</taxon>
        <taxon>Magnoliidae</taxon>
        <taxon>Piperales</taxon>
        <taxon>Aristolochiaceae</taxon>
        <taxon>Aristolochia</taxon>
    </lineage>
</organism>
<protein>
    <recommendedName>
        <fullName evidence="1">Aminotransferase-like plant mobile domain-containing protein</fullName>
    </recommendedName>
</protein>
<dbReference type="GO" id="GO:0010073">
    <property type="term" value="P:meristem maintenance"/>
    <property type="evidence" value="ECO:0007669"/>
    <property type="project" value="InterPro"/>
</dbReference>
<evidence type="ECO:0000313" key="2">
    <source>
        <dbReference type="EMBL" id="KAG9441830.1"/>
    </source>
</evidence>
<dbReference type="AlphaFoldDB" id="A0AAV7DZ01"/>
<sequence>MKLEPKRELSLKSARELLLKWMREIPLRLVRDLSHPRGKVVMAVTLLYDQASHRSEVIWRGEDPRCLECTDHFQTLRHWPMDERLLLYIEVVGFGALIRVQWLRLDKPLITSLVERWRSETNTFQLAYGEMTITQEDVSVLLALHIGLAVIGLT</sequence>
<dbReference type="Pfam" id="PF10536">
    <property type="entry name" value="PMD"/>
    <property type="match status" value="1"/>
</dbReference>
<dbReference type="EMBL" id="JAINDJ010000007">
    <property type="protein sequence ID" value="KAG9441830.1"/>
    <property type="molecule type" value="Genomic_DNA"/>
</dbReference>
<dbReference type="Proteomes" id="UP000825729">
    <property type="component" value="Unassembled WGS sequence"/>
</dbReference>
<accession>A0AAV7DZ01</accession>
<dbReference type="InterPro" id="IPR019557">
    <property type="entry name" value="AminoTfrase-like_pln_mobile"/>
</dbReference>
<proteinExistence type="predicted"/>